<gene>
    <name evidence="1" type="ORF">FCM35_KLT15412</name>
</gene>
<evidence type="ECO:0000313" key="1">
    <source>
        <dbReference type="EMBL" id="KAF3339641.1"/>
    </source>
</evidence>
<accession>A0A833VIP1</accession>
<dbReference type="PANTHER" id="PTHR33702">
    <property type="entry name" value="BNAA09G40010D PROTEIN"/>
    <property type="match status" value="1"/>
</dbReference>
<dbReference type="Proteomes" id="UP000623129">
    <property type="component" value="Unassembled WGS sequence"/>
</dbReference>
<reference evidence="1" key="1">
    <citation type="submission" date="2020-01" db="EMBL/GenBank/DDBJ databases">
        <title>Genome sequence of Kobresia littledalei, the first chromosome-level genome in the family Cyperaceae.</title>
        <authorList>
            <person name="Qu G."/>
        </authorList>
    </citation>
    <scope>NUCLEOTIDE SEQUENCE</scope>
    <source>
        <strain evidence="1">C.B.Clarke</strain>
        <tissue evidence="1">Leaf</tissue>
    </source>
</reference>
<dbReference type="OrthoDB" id="764584at2759"/>
<dbReference type="EMBL" id="SWLB01000003">
    <property type="protein sequence ID" value="KAF3339641.1"/>
    <property type="molecule type" value="Genomic_DNA"/>
</dbReference>
<organism evidence="1 2">
    <name type="scientific">Carex littledalei</name>
    <dbReference type="NCBI Taxonomy" id="544730"/>
    <lineage>
        <taxon>Eukaryota</taxon>
        <taxon>Viridiplantae</taxon>
        <taxon>Streptophyta</taxon>
        <taxon>Embryophyta</taxon>
        <taxon>Tracheophyta</taxon>
        <taxon>Spermatophyta</taxon>
        <taxon>Magnoliopsida</taxon>
        <taxon>Liliopsida</taxon>
        <taxon>Poales</taxon>
        <taxon>Cyperaceae</taxon>
        <taxon>Cyperoideae</taxon>
        <taxon>Cariceae</taxon>
        <taxon>Carex</taxon>
        <taxon>Carex subgen. Euthyceras</taxon>
    </lineage>
</organism>
<evidence type="ECO:0000313" key="2">
    <source>
        <dbReference type="Proteomes" id="UP000623129"/>
    </source>
</evidence>
<sequence>MASITSQVCKTIQSYWRHRYYQRLESVPKPVKVAMLGTARRSRKPRPVQLMFKIRAKVWSPRKLFSKARDAYVNLMLALAGGAGRPSATLTSSRSSSDRLWVRRMPKERQMSISGQSEFERRMMIHIYNLLVARPELPGVPKMTSVAV</sequence>
<proteinExistence type="predicted"/>
<name>A0A833VIP1_9POAL</name>
<dbReference type="PANTHER" id="PTHR33702:SF25">
    <property type="entry name" value="OS05G0575200 PROTEIN"/>
    <property type="match status" value="1"/>
</dbReference>
<keyword evidence="2" id="KW-1185">Reference proteome</keyword>
<protein>
    <submittedName>
        <fullName evidence="1">Uncharacterized protein</fullName>
    </submittedName>
</protein>
<dbReference type="AlphaFoldDB" id="A0A833VIP1"/>
<comment type="caution">
    <text evidence="1">The sequence shown here is derived from an EMBL/GenBank/DDBJ whole genome shotgun (WGS) entry which is preliminary data.</text>
</comment>